<evidence type="ECO:0000256" key="1">
    <source>
        <dbReference type="SAM" id="MobiDB-lite"/>
    </source>
</evidence>
<dbReference type="AlphaFoldDB" id="A0A6J4U4P1"/>
<evidence type="ECO:0000313" key="2">
    <source>
        <dbReference type="EMBL" id="CAA9540363.1"/>
    </source>
</evidence>
<gene>
    <name evidence="2" type="ORF">AVDCRST_MAG59-778</name>
</gene>
<sequence>MRDRRPQSAAAHPVILSPQAKDLAPTRPVTDYGMPLRREIPRFARDDGVGAEPRLER</sequence>
<name>A0A6J4U4P1_9BACT</name>
<organism evidence="2">
    <name type="scientific">uncultured Thermomicrobiales bacterium</name>
    <dbReference type="NCBI Taxonomy" id="1645740"/>
    <lineage>
        <taxon>Bacteria</taxon>
        <taxon>Pseudomonadati</taxon>
        <taxon>Thermomicrobiota</taxon>
        <taxon>Thermomicrobia</taxon>
        <taxon>Thermomicrobiales</taxon>
        <taxon>environmental samples</taxon>
    </lineage>
</organism>
<proteinExistence type="predicted"/>
<feature type="region of interest" description="Disordered" evidence="1">
    <location>
        <begin position="1"/>
        <end position="35"/>
    </location>
</feature>
<reference evidence="2" key="1">
    <citation type="submission" date="2020-02" db="EMBL/GenBank/DDBJ databases">
        <authorList>
            <person name="Meier V. D."/>
        </authorList>
    </citation>
    <scope>NUCLEOTIDE SEQUENCE</scope>
    <source>
        <strain evidence="2">AVDCRST_MAG59</strain>
    </source>
</reference>
<dbReference type="EMBL" id="CADCWF010000038">
    <property type="protein sequence ID" value="CAA9540363.1"/>
    <property type="molecule type" value="Genomic_DNA"/>
</dbReference>
<accession>A0A6J4U4P1</accession>
<protein>
    <submittedName>
        <fullName evidence="2">Uncharacterized protein</fullName>
    </submittedName>
</protein>